<dbReference type="InterPro" id="IPR002925">
    <property type="entry name" value="Dienelactn_hydro"/>
</dbReference>
<reference evidence="3" key="1">
    <citation type="submission" date="2016-10" db="EMBL/GenBank/DDBJ databases">
        <authorList>
            <person name="Varghese N."/>
            <person name="Submissions S."/>
        </authorList>
    </citation>
    <scope>NUCLEOTIDE SEQUENCE [LARGE SCALE GENOMIC DNA]</scope>
    <source>
        <strain evidence="3">DSM 45460</strain>
    </source>
</reference>
<name>A0A1G9ASK8_ACTMZ</name>
<proteinExistence type="predicted"/>
<dbReference type="OrthoDB" id="188362at2"/>
<dbReference type="InterPro" id="IPR051049">
    <property type="entry name" value="Dienelactone_hydrolase-like"/>
</dbReference>
<evidence type="ECO:0000313" key="3">
    <source>
        <dbReference type="Proteomes" id="UP000199213"/>
    </source>
</evidence>
<dbReference type="PANTHER" id="PTHR46623:SF6">
    <property type="entry name" value="ALPHA_BETA-HYDROLASES SUPERFAMILY PROTEIN"/>
    <property type="match status" value="1"/>
</dbReference>
<dbReference type="Pfam" id="PF01738">
    <property type="entry name" value="DLH"/>
    <property type="match status" value="1"/>
</dbReference>
<sequence>MIQTRTETIALTNDTRLRLTVAEPDNVVRGGVVVLHEARGVTDYTRVLVAALADEGWLTVAPHLYHRDGTDELPTEETPHRVAEQVSRLSGESVLADTDAAFVWLADRGVSSDRQGIIGFDIGGTAALMVASSRRLGAAVTVGGDGIVTPLAEGFSPLVDIVGELSCPWLGLYGEQDGRTPAAELDKLRAAATAAESVTDVVRYPNADHRFDTDPEAAAEAWQRARNWLDLHLR</sequence>
<dbReference type="InterPro" id="IPR029058">
    <property type="entry name" value="AB_hydrolase_fold"/>
</dbReference>
<dbReference type="SUPFAM" id="SSF53474">
    <property type="entry name" value="alpha/beta-Hydrolases"/>
    <property type="match status" value="1"/>
</dbReference>
<gene>
    <name evidence="2" type="ORF">SAMN04487820_106195</name>
</gene>
<evidence type="ECO:0000259" key="1">
    <source>
        <dbReference type="Pfam" id="PF01738"/>
    </source>
</evidence>
<evidence type="ECO:0000313" key="2">
    <source>
        <dbReference type="EMBL" id="SDK29630.1"/>
    </source>
</evidence>
<dbReference type="RefSeq" id="WP_092628138.1">
    <property type="nucleotide sequence ID" value="NZ_FNFM01000006.1"/>
</dbReference>
<dbReference type="EMBL" id="FNFM01000006">
    <property type="protein sequence ID" value="SDK29630.1"/>
    <property type="molecule type" value="Genomic_DNA"/>
</dbReference>
<dbReference type="GO" id="GO:0016787">
    <property type="term" value="F:hydrolase activity"/>
    <property type="evidence" value="ECO:0007669"/>
    <property type="project" value="InterPro"/>
</dbReference>
<dbReference type="Gene3D" id="3.40.50.1820">
    <property type="entry name" value="alpha/beta hydrolase"/>
    <property type="match status" value="1"/>
</dbReference>
<accession>A0A1G9ASK8</accession>
<protein>
    <submittedName>
        <fullName evidence="2">Carboxymethylenebutenolidase</fullName>
    </submittedName>
</protein>
<organism evidence="2 3">
    <name type="scientific">Actinopolyspora mzabensis</name>
    <dbReference type="NCBI Taxonomy" id="995066"/>
    <lineage>
        <taxon>Bacteria</taxon>
        <taxon>Bacillati</taxon>
        <taxon>Actinomycetota</taxon>
        <taxon>Actinomycetes</taxon>
        <taxon>Actinopolysporales</taxon>
        <taxon>Actinopolysporaceae</taxon>
        <taxon>Actinopolyspora</taxon>
    </lineage>
</organism>
<dbReference type="PANTHER" id="PTHR46623">
    <property type="entry name" value="CARBOXYMETHYLENEBUTENOLIDASE-RELATED"/>
    <property type="match status" value="1"/>
</dbReference>
<dbReference type="Proteomes" id="UP000199213">
    <property type="component" value="Unassembled WGS sequence"/>
</dbReference>
<feature type="domain" description="Dienelactone hydrolase" evidence="1">
    <location>
        <begin position="20"/>
        <end position="230"/>
    </location>
</feature>
<keyword evidence="3" id="KW-1185">Reference proteome</keyword>
<dbReference type="AlphaFoldDB" id="A0A1G9ASK8"/>